<reference evidence="2" key="1">
    <citation type="submission" date="2022-01" db="EMBL/GenBank/DDBJ databases">
        <title>Genome-Based Taxonomic Classification of the Phylum Actinobacteria.</title>
        <authorList>
            <person name="Gao Y."/>
        </authorList>
    </citation>
    <scope>NUCLEOTIDE SEQUENCE</scope>
    <source>
        <strain evidence="2">KLBMP 8922</strain>
    </source>
</reference>
<dbReference type="GO" id="GO:0003700">
    <property type="term" value="F:DNA-binding transcription factor activity"/>
    <property type="evidence" value="ECO:0007669"/>
    <property type="project" value="InterPro"/>
</dbReference>
<sequence length="161" mass="17243">MTTDTTTAGTSAAAPTGEAAAATVDPAKWDALITLHARVEHDLERALKRTHNLGLSEYRALCHLSTAHDGELRMQELAARLGLNQSSVSRLVARLEADDLTRRDLCPADRRGVYTVITDAGRTRQSEAAPTYTSTLTESLNTATHTADPTLAPLLTVLLAP</sequence>
<protein>
    <submittedName>
        <fullName evidence="2">MarR family transcriptional regulator</fullName>
    </submittedName>
</protein>
<keyword evidence="3" id="KW-1185">Reference proteome</keyword>
<dbReference type="InterPro" id="IPR036388">
    <property type="entry name" value="WH-like_DNA-bd_sf"/>
</dbReference>
<proteinExistence type="predicted"/>
<dbReference type="InterPro" id="IPR036390">
    <property type="entry name" value="WH_DNA-bd_sf"/>
</dbReference>
<dbReference type="RefSeq" id="WP_235058568.1">
    <property type="nucleotide sequence ID" value="NZ_JAKFHA010000060.1"/>
</dbReference>
<accession>A0AA41U9F2</accession>
<dbReference type="Proteomes" id="UP001165378">
    <property type="component" value="Unassembled WGS sequence"/>
</dbReference>
<dbReference type="SUPFAM" id="SSF46785">
    <property type="entry name" value="Winged helix' DNA-binding domain"/>
    <property type="match status" value="1"/>
</dbReference>
<comment type="caution">
    <text evidence="2">The sequence shown here is derived from an EMBL/GenBank/DDBJ whole genome shotgun (WGS) entry which is preliminary data.</text>
</comment>
<dbReference type="PANTHER" id="PTHR33164:SF99">
    <property type="entry name" value="MARR FAMILY REGULATORY PROTEIN"/>
    <property type="match status" value="1"/>
</dbReference>
<evidence type="ECO:0000313" key="2">
    <source>
        <dbReference type="EMBL" id="MCF2533804.1"/>
    </source>
</evidence>
<dbReference type="AlphaFoldDB" id="A0AA41U9F2"/>
<dbReference type="InterPro" id="IPR000835">
    <property type="entry name" value="HTH_MarR-typ"/>
</dbReference>
<feature type="domain" description="HTH marR-type" evidence="1">
    <location>
        <begin position="29"/>
        <end position="160"/>
    </location>
</feature>
<dbReference type="PROSITE" id="PS50995">
    <property type="entry name" value="HTH_MARR_2"/>
    <property type="match status" value="1"/>
</dbReference>
<dbReference type="Gene3D" id="1.10.10.10">
    <property type="entry name" value="Winged helix-like DNA-binding domain superfamily/Winged helix DNA-binding domain"/>
    <property type="match status" value="1"/>
</dbReference>
<dbReference type="Pfam" id="PF12802">
    <property type="entry name" value="MarR_2"/>
    <property type="match status" value="1"/>
</dbReference>
<dbReference type="InterPro" id="IPR039422">
    <property type="entry name" value="MarR/SlyA-like"/>
</dbReference>
<dbReference type="SMART" id="SM00347">
    <property type="entry name" value="HTH_MARR"/>
    <property type="match status" value="1"/>
</dbReference>
<dbReference type="EMBL" id="JAKFHA010000060">
    <property type="protein sequence ID" value="MCF2533804.1"/>
    <property type="molecule type" value="Genomic_DNA"/>
</dbReference>
<evidence type="ECO:0000259" key="1">
    <source>
        <dbReference type="PROSITE" id="PS50995"/>
    </source>
</evidence>
<gene>
    <name evidence="2" type="ORF">LZ495_42220</name>
</gene>
<dbReference type="PANTHER" id="PTHR33164">
    <property type="entry name" value="TRANSCRIPTIONAL REGULATOR, MARR FAMILY"/>
    <property type="match status" value="1"/>
</dbReference>
<dbReference type="GO" id="GO:0006950">
    <property type="term" value="P:response to stress"/>
    <property type="evidence" value="ECO:0007669"/>
    <property type="project" value="TreeGrafter"/>
</dbReference>
<organism evidence="2 3">
    <name type="scientific">Yinghuangia soli</name>
    <dbReference type="NCBI Taxonomy" id="2908204"/>
    <lineage>
        <taxon>Bacteria</taxon>
        <taxon>Bacillati</taxon>
        <taxon>Actinomycetota</taxon>
        <taxon>Actinomycetes</taxon>
        <taxon>Kitasatosporales</taxon>
        <taxon>Streptomycetaceae</taxon>
        <taxon>Yinghuangia</taxon>
    </lineage>
</organism>
<name>A0AA41U9F2_9ACTN</name>
<evidence type="ECO:0000313" key="3">
    <source>
        <dbReference type="Proteomes" id="UP001165378"/>
    </source>
</evidence>